<gene>
    <name evidence="4" type="ORF">L249_5267</name>
</gene>
<dbReference type="AlphaFoldDB" id="A0A367L8U5"/>
<keyword evidence="2" id="KW-1133">Transmembrane helix</keyword>
<feature type="compositionally biased region" description="Basic and acidic residues" evidence="1">
    <location>
        <begin position="505"/>
        <end position="524"/>
    </location>
</feature>
<feature type="domain" description="DUF7029" evidence="3">
    <location>
        <begin position="187"/>
        <end position="254"/>
    </location>
</feature>
<dbReference type="STRING" id="1330021.A0A367L8U5"/>
<evidence type="ECO:0000259" key="3">
    <source>
        <dbReference type="Pfam" id="PF22974"/>
    </source>
</evidence>
<keyword evidence="2" id="KW-0472">Membrane</keyword>
<evidence type="ECO:0000256" key="2">
    <source>
        <dbReference type="SAM" id="Phobius"/>
    </source>
</evidence>
<feature type="region of interest" description="Disordered" evidence="1">
    <location>
        <begin position="505"/>
        <end position="623"/>
    </location>
</feature>
<reference evidence="4 5" key="1">
    <citation type="journal article" date="2015" name="BMC Genomics">
        <title>Insights from the genome of Ophiocordyceps polyrhachis-furcata to pathogenicity and host specificity in insect fungi.</title>
        <authorList>
            <person name="Wichadakul D."/>
            <person name="Kobmoo N."/>
            <person name="Ingsriswang S."/>
            <person name="Tangphatsornruang S."/>
            <person name="Chantasingh D."/>
            <person name="Luangsa-ard J.J."/>
            <person name="Eurwilaichitr L."/>
        </authorList>
    </citation>
    <scope>NUCLEOTIDE SEQUENCE [LARGE SCALE GENOMIC DNA]</scope>
    <source>
        <strain evidence="4 5">BCC 54312</strain>
    </source>
</reference>
<feature type="compositionally biased region" description="Polar residues" evidence="1">
    <location>
        <begin position="565"/>
        <end position="576"/>
    </location>
</feature>
<name>A0A367L8U5_9HYPO</name>
<feature type="compositionally biased region" description="Basic and acidic residues" evidence="1">
    <location>
        <begin position="597"/>
        <end position="619"/>
    </location>
</feature>
<protein>
    <recommendedName>
        <fullName evidence="3">DUF7029 domain-containing protein</fullName>
    </recommendedName>
</protein>
<feature type="transmembrane region" description="Helical" evidence="2">
    <location>
        <begin position="20"/>
        <end position="43"/>
    </location>
</feature>
<dbReference type="OrthoDB" id="160645at2759"/>
<comment type="caution">
    <text evidence="4">The sequence shown here is derived from an EMBL/GenBank/DDBJ whole genome shotgun (WGS) entry which is preliminary data.</text>
</comment>
<dbReference type="Pfam" id="PF22974">
    <property type="entry name" value="DUF7029"/>
    <property type="match status" value="1"/>
</dbReference>
<accession>A0A367L8U5</accession>
<keyword evidence="2" id="KW-0812">Transmembrane</keyword>
<feature type="compositionally biased region" description="Basic residues" evidence="1">
    <location>
        <begin position="544"/>
        <end position="554"/>
    </location>
</feature>
<dbReference type="EMBL" id="LKCN02000011">
    <property type="protein sequence ID" value="RCI10848.1"/>
    <property type="molecule type" value="Genomic_DNA"/>
</dbReference>
<evidence type="ECO:0000313" key="4">
    <source>
        <dbReference type="EMBL" id="RCI10848.1"/>
    </source>
</evidence>
<dbReference type="Proteomes" id="UP000253664">
    <property type="component" value="Unassembled WGS sequence"/>
</dbReference>
<dbReference type="InterPro" id="IPR054293">
    <property type="entry name" value="DUF7029"/>
</dbReference>
<proteinExistence type="predicted"/>
<evidence type="ECO:0000313" key="5">
    <source>
        <dbReference type="Proteomes" id="UP000253664"/>
    </source>
</evidence>
<evidence type="ECO:0000256" key="1">
    <source>
        <dbReference type="SAM" id="MobiDB-lite"/>
    </source>
</evidence>
<feature type="region of interest" description="Disordered" evidence="1">
    <location>
        <begin position="167"/>
        <end position="189"/>
    </location>
</feature>
<organism evidence="4 5">
    <name type="scientific">Ophiocordyceps polyrhachis-furcata BCC 54312</name>
    <dbReference type="NCBI Taxonomy" id="1330021"/>
    <lineage>
        <taxon>Eukaryota</taxon>
        <taxon>Fungi</taxon>
        <taxon>Dikarya</taxon>
        <taxon>Ascomycota</taxon>
        <taxon>Pezizomycotina</taxon>
        <taxon>Sordariomycetes</taxon>
        <taxon>Hypocreomycetidae</taxon>
        <taxon>Hypocreales</taxon>
        <taxon>Ophiocordycipitaceae</taxon>
        <taxon>Ophiocordyceps</taxon>
    </lineage>
</organism>
<sequence length="735" mass="80365">MRLIRPTGFNAPVARNTTMPFFSLLALPLSGIIATNGLVSTAWKTDPLRLLLMPESIKMKLHSLSLSLSLSLLFLHHSSAIDPDLDLNPAQAVDGEATPALLPVGMPDRDLMEPNNTQPARRVSMLWVQGTGKGRVKVTGRMRWPTVLLEDIGAVRGVTCEEGMVRVRFGDGDDGGGGDGDGDGDDDDDAFVRARDSWMAHPRFVLVTNALGACDAPAERGIYLANGSAVTVHLSDRRLDVPAQRIDFADAVRTSQVTVKSKRGGARRRRKRVTMDLNPTLDMSGLEVFRFENSSLVADRLRLDASLTLSGKLRLGFFSVEECWFDIRGLAALDLALDLQVDAQLQRTFEQSTPPLTLPLLAVPGIFAVGPAVQLAVGVDVTAMASLYAEAELRMEFVDASWHVDLVDGSRSQSVGMTPVCDVAVRLGGKASLHFDPFVDVRFLLNVRLLSGLLNLNGGIKVVPKLVNAFALDDGHWMSEEKPEAAIDTTHVQPPPLISIVLLDQGKEGEEKDGEPSARYKYDVVDGWQSGGPPRLQYPQSDKSKKRKGKKKRGHQQDKPFDVWQRSNAKSLSVRSTAGGRGKSIVDETDATTEVETVEKSPEQLAAERKAKEGRRKSNEAAAACRDGISLKSEIRLDVIAVLAKWEWNLYRRSAPFFDGCYALPTGASSEGLRLLGPPRCVVMLRRRTREEKIIDARPEGSSAWGRSCPLHARGAAAGKLSETQRDFCRNRKVT</sequence>
<feature type="compositionally biased region" description="Acidic residues" evidence="1">
    <location>
        <begin position="172"/>
        <end position="189"/>
    </location>
</feature>
<keyword evidence="5" id="KW-1185">Reference proteome</keyword>